<dbReference type="Pfam" id="PF00196">
    <property type="entry name" value="GerE"/>
    <property type="match status" value="1"/>
</dbReference>
<evidence type="ECO:0000259" key="5">
    <source>
        <dbReference type="PROSITE" id="PS50110"/>
    </source>
</evidence>
<dbReference type="InterPro" id="IPR011006">
    <property type="entry name" value="CheY-like_superfamily"/>
</dbReference>
<dbReference type="PROSITE" id="PS50043">
    <property type="entry name" value="HTH_LUXR_2"/>
    <property type="match status" value="1"/>
</dbReference>
<dbReference type="PANTHER" id="PTHR45566:SF2">
    <property type="entry name" value="NARL SUBFAMILY"/>
    <property type="match status" value="1"/>
</dbReference>
<reference evidence="7" key="1">
    <citation type="journal article" date="2019" name="Int. J. Syst. Evol. Microbiol.">
        <title>The Global Catalogue of Microorganisms (GCM) 10K type strain sequencing project: providing services to taxonomists for standard genome sequencing and annotation.</title>
        <authorList>
            <consortium name="The Broad Institute Genomics Platform"/>
            <consortium name="The Broad Institute Genome Sequencing Center for Infectious Disease"/>
            <person name="Wu L."/>
            <person name="Ma J."/>
        </authorList>
    </citation>
    <scope>NUCLEOTIDE SEQUENCE [LARGE SCALE GENOMIC DNA]</scope>
    <source>
        <strain evidence="7">CGMCC 1.12750</strain>
    </source>
</reference>
<dbReference type="RefSeq" id="WP_377401817.1">
    <property type="nucleotide sequence ID" value="NZ_JBHTFQ010000003.1"/>
</dbReference>
<dbReference type="InterPro" id="IPR001789">
    <property type="entry name" value="Sig_transdc_resp-reg_receiver"/>
</dbReference>
<dbReference type="InterPro" id="IPR016032">
    <property type="entry name" value="Sig_transdc_resp-reg_C-effctor"/>
</dbReference>
<keyword evidence="2" id="KW-0238">DNA-binding</keyword>
<dbReference type="SUPFAM" id="SSF46894">
    <property type="entry name" value="C-terminal effector domain of the bipartite response regulators"/>
    <property type="match status" value="1"/>
</dbReference>
<feature type="domain" description="Response regulatory" evidence="5">
    <location>
        <begin position="24"/>
        <end position="140"/>
    </location>
</feature>
<dbReference type="Proteomes" id="UP001596516">
    <property type="component" value="Unassembled WGS sequence"/>
</dbReference>
<sequence length="234" mass="25518">MGHVPNWDAGRVTALRSHCRTVEDILIIDDHPLFGDALSMTLSHAFGLRRARTAISLEMAQKMMRDAPPDAIVLDLRLPDVEGIEGIMALHRQAAGVPLTVISAEIDSAMVSAAMAAGAKGFISKSLPRNRMIDAFDRMWSGECVTPEGYDPDAGLAADAELADLMRRFASLTPQQMNILRLICQGRPNKIISYELSITEATVKTHIAAIMQKINVRNRTQAALAANRARIFAS</sequence>
<keyword evidence="1 3" id="KW-0597">Phosphoprotein</keyword>
<name>A0ABW2UL25_9RHOB</name>
<organism evidence="6 7">
    <name type="scientific">Plastorhodobacter daqingensis</name>
    <dbReference type="NCBI Taxonomy" id="1387281"/>
    <lineage>
        <taxon>Bacteria</taxon>
        <taxon>Pseudomonadati</taxon>
        <taxon>Pseudomonadota</taxon>
        <taxon>Alphaproteobacteria</taxon>
        <taxon>Rhodobacterales</taxon>
        <taxon>Paracoccaceae</taxon>
        <taxon>Plastorhodobacter</taxon>
    </lineage>
</organism>
<dbReference type="CDD" id="cd06170">
    <property type="entry name" value="LuxR_C_like"/>
    <property type="match status" value="1"/>
</dbReference>
<protein>
    <submittedName>
        <fullName evidence="6">Response regulator</fullName>
    </submittedName>
</protein>
<dbReference type="Pfam" id="PF00072">
    <property type="entry name" value="Response_reg"/>
    <property type="match status" value="1"/>
</dbReference>
<dbReference type="SUPFAM" id="SSF52172">
    <property type="entry name" value="CheY-like"/>
    <property type="match status" value="1"/>
</dbReference>
<dbReference type="CDD" id="cd17535">
    <property type="entry name" value="REC_NarL-like"/>
    <property type="match status" value="1"/>
</dbReference>
<feature type="modified residue" description="4-aspartylphosphate" evidence="3">
    <location>
        <position position="75"/>
    </location>
</feature>
<accession>A0ABW2UL25</accession>
<dbReference type="InterPro" id="IPR000792">
    <property type="entry name" value="Tscrpt_reg_LuxR_C"/>
</dbReference>
<dbReference type="InterPro" id="IPR051015">
    <property type="entry name" value="EvgA-like"/>
</dbReference>
<dbReference type="PROSITE" id="PS50110">
    <property type="entry name" value="RESPONSE_REGULATORY"/>
    <property type="match status" value="1"/>
</dbReference>
<evidence type="ECO:0000256" key="2">
    <source>
        <dbReference type="ARBA" id="ARBA00023125"/>
    </source>
</evidence>
<evidence type="ECO:0000256" key="1">
    <source>
        <dbReference type="ARBA" id="ARBA00022553"/>
    </source>
</evidence>
<gene>
    <name evidence="6" type="ORF">ACFQXB_08060</name>
</gene>
<evidence type="ECO:0000313" key="6">
    <source>
        <dbReference type="EMBL" id="MFC7704144.1"/>
    </source>
</evidence>
<dbReference type="PROSITE" id="PS00622">
    <property type="entry name" value="HTH_LUXR_1"/>
    <property type="match status" value="1"/>
</dbReference>
<dbReference type="PANTHER" id="PTHR45566">
    <property type="entry name" value="HTH-TYPE TRANSCRIPTIONAL REGULATOR YHJB-RELATED"/>
    <property type="match status" value="1"/>
</dbReference>
<dbReference type="Gene3D" id="3.40.50.2300">
    <property type="match status" value="1"/>
</dbReference>
<comment type="caution">
    <text evidence="6">The sequence shown here is derived from an EMBL/GenBank/DDBJ whole genome shotgun (WGS) entry which is preliminary data.</text>
</comment>
<feature type="domain" description="HTH luxR-type" evidence="4">
    <location>
        <begin position="165"/>
        <end position="230"/>
    </location>
</feature>
<dbReference type="EMBL" id="JBHTFQ010000003">
    <property type="protein sequence ID" value="MFC7704144.1"/>
    <property type="molecule type" value="Genomic_DNA"/>
</dbReference>
<evidence type="ECO:0000256" key="3">
    <source>
        <dbReference type="PROSITE-ProRule" id="PRU00169"/>
    </source>
</evidence>
<dbReference type="SMART" id="SM00448">
    <property type="entry name" value="REC"/>
    <property type="match status" value="1"/>
</dbReference>
<dbReference type="InterPro" id="IPR058245">
    <property type="entry name" value="NreC/VraR/RcsB-like_REC"/>
</dbReference>
<dbReference type="PRINTS" id="PR00038">
    <property type="entry name" value="HTHLUXR"/>
</dbReference>
<keyword evidence="7" id="KW-1185">Reference proteome</keyword>
<proteinExistence type="predicted"/>
<evidence type="ECO:0000313" key="7">
    <source>
        <dbReference type="Proteomes" id="UP001596516"/>
    </source>
</evidence>
<dbReference type="SMART" id="SM00421">
    <property type="entry name" value="HTH_LUXR"/>
    <property type="match status" value="1"/>
</dbReference>
<evidence type="ECO:0000259" key="4">
    <source>
        <dbReference type="PROSITE" id="PS50043"/>
    </source>
</evidence>